<evidence type="ECO:0000256" key="2">
    <source>
        <dbReference type="ARBA" id="ARBA00022823"/>
    </source>
</evidence>
<dbReference type="GO" id="GO:0005737">
    <property type="term" value="C:cytoplasm"/>
    <property type="evidence" value="ECO:0007669"/>
    <property type="project" value="TreeGrafter"/>
</dbReference>
<dbReference type="PROSITE" id="PS00189">
    <property type="entry name" value="LIPOYL"/>
    <property type="match status" value="1"/>
</dbReference>
<feature type="modified residue" description="N6-lipoyllysine" evidence="3 4">
    <location>
        <position position="58"/>
    </location>
</feature>
<dbReference type="InterPro" id="IPR033753">
    <property type="entry name" value="GCV_H/Fam206"/>
</dbReference>
<comment type="similarity">
    <text evidence="1 3">Belongs to the GcvH family.</text>
</comment>
<dbReference type="AlphaFoldDB" id="A0A4Q0YDC3"/>
<name>A0A4Q0YDC3_9BACT</name>
<dbReference type="InterPro" id="IPR003016">
    <property type="entry name" value="2-oxoA_DH_lipoyl-BS"/>
</dbReference>
<comment type="subunit">
    <text evidence="3">The glycine cleavage system is composed of four proteins: P, T, L and H.</text>
</comment>
<evidence type="ECO:0000256" key="3">
    <source>
        <dbReference type="HAMAP-Rule" id="MF_00272"/>
    </source>
</evidence>
<evidence type="ECO:0000256" key="1">
    <source>
        <dbReference type="ARBA" id="ARBA00009249"/>
    </source>
</evidence>
<proteinExistence type="inferred from homology"/>
<keyword evidence="2 3" id="KW-0450">Lipoyl</keyword>
<dbReference type="GO" id="GO:0019464">
    <property type="term" value="P:glycine decarboxylation via glycine cleavage system"/>
    <property type="evidence" value="ECO:0007669"/>
    <property type="project" value="UniProtKB-UniRule"/>
</dbReference>
<evidence type="ECO:0000259" key="5">
    <source>
        <dbReference type="PROSITE" id="PS50968"/>
    </source>
</evidence>
<dbReference type="RefSeq" id="WP_128980249.1">
    <property type="nucleotide sequence ID" value="NZ_PDKJ01000005.1"/>
</dbReference>
<dbReference type="Pfam" id="PF01597">
    <property type="entry name" value="GCV_H"/>
    <property type="match status" value="1"/>
</dbReference>
<dbReference type="EMBL" id="PDKJ01000005">
    <property type="protein sequence ID" value="RXJ68447.1"/>
    <property type="molecule type" value="Genomic_DNA"/>
</dbReference>
<dbReference type="GO" id="GO:0009249">
    <property type="term" value="P:protein lipoylation"/>
    <property type="evidence" value="ECO:0007669"/>
    <property type="project" value="TreeGrafter"/>
</dbReference>
<protein>
    <recommendedName>
        <fullName evidence="3">Glycine cleavage system H protein</fullName>
    </recommendedName>
</protein>
<reference evidence="6 7" key="1">
    <citation type="submission" date="2017-10" db="EMBL/GenBank/DDBJ databases">
        <title>Genomics of the genus Arcobacter.</title>
        <authorList>
            <person name="Perez-Cataluna A."/>
            <person name="Figueras M.J."/>
        </authorList>
    </citation>
    <scope>NUCLEOTIDE SEQUENCE [LARGE SCALE GENOMIC DNA]</scope>
    <source>
        <strain evidence="6 7">CECT 8993</strain>
    </source>
</reference>
<dbReference type="InterPro" id="IPR017453">
    <property type="entry name" value="GCV_H_sub"/>
</dbReference>
<dbReference type="PANTHER" id="PTHR11715">
    <property type="entry name" value="GLYCINE CLEAVAGE SYSTEM H PROTEIN"/>
    <property type="match status" value="1"/>
</dbReference>
<dbReference type="Gene3D" id="2.40.50.100">
    <property type="match status" value="1"/>
</dbReference>
<dbReference type="HAMAP" id="MF_00272">
    <property type="entry name" value="GcvH"/>
    <property type="match status" value="1"/>
</dbReference>
<dbReference type="InterPro" id="IPR000089">
    <property type="entry name" value="Biotin_lipoyl"/>
</dbReference>
<evidence type="ECO:0000256" key="4">
    <source>
        <dbReference type="PIRSR" id="PIRSR617453-50"/>
    </source>
</evidence>
<feature type="domain" description="Lipoyl-binding" evidence="5">
    <location>
        <begin position="17"/>
        <end position="98"/>
    </location>
</feature>
<evidence type="ECO:0000313" key="6">
    <source>
        <dbReference type="EMBL" id="RXJ68447.1"/>
    </source>
</evidence>
<organism evidence="6 7">
    <name type="scientific">Halarcobacter ebronensis</name>
    <dbReference type="NCBI Taxonomy" id="1462615"/>
    <lineage>
        <taxon>Bacteria</taxon>
        <taxon>Pseudomonadati</taxon>
        <taxon>Campylobacterota</taxon>
        <taxon>Epsilonproteobacteria</taxon>
        <taxon>Campylobacterales</taxon>
        <taxon>Arcobacteraceae</taxon>
        <taxon>Halarcobacter</taxon>
    </lineage>
</organism>
<dbReference type="InterPro" id="IPR002930">
    <property type="entry name" value="GCV_H"/>
</dbReference>
<dbReference type="NCBIfam" id="TIGR00527">
    <property type="entry name" value="gcvH"/>
    <property type="match status" value="1"/>
</dbReference>
<dbReference type="PANTHER" id="PTHR11715:SF3">
    <property type="entry name" value="GLYCINE CLEAVAGE SYSTEM H PROTEIN-RELATED"/>
    <property type="match status" value="1"/>
</dbReference>
<dbReference type="PROSITE" id="PS50968">
    <property type="entry name" value="BIOTINYL_LIPOYL"/>
    <property type="match status" value="1"/>
</dbReference>
<dbReference type="Proteomes" id="UP000290172">
    <property type="component" value="Unassembled WGS sequence"/>
</dbReference>
<gene>
    <name evidence="3 6" type="primary">gcvH</name>
    <name evidence="6" type="ORF">CRV08_06345</name>
</gene>
<dbReference type="NCBIfam" id="NF002270">
    <property type="entry name" value="PRK01202.1"/>
    <property type="match status" value="1"/>
</dbReference>
<sequence length="121" mass="13683">MKKFSTEHEWIEVDGEIGTVGISAYAIEQLGDITFFELPELDSEVSAEDSVAFIESVKAASDIYTPMSGTIIEANEALLDKPELLNQDPYKNWIYKMTITDESELESLMDEEAYNEYIQSL</sequence>
<comment type="function">
    <text evidence="3">The glycine cleavage system catalyzes the degradation of glycine. The H protein shuttles the methylamine group of glycine from the P protein to the T protein.</text>
</comment>
<dbReference type="SUPFAM" id="SSF51230">
    <property type="entry name" value="Single hybrid motif"/>
    <property type="match status" value="1"/>
</dbReference>
<dbReference type="CDD" id="cd06848">
    <property type="entry name" value="GCS_H"/>
    <property type="match status" value="1"/>
</dbReference>
<comment type="cofactor">
    <cofactor evidence="3">
        <name>(R)-lipoate</name>
        <dbReference type="ChEBI" id="CHEBI:83088"/>
    </cofactor>
    <text evidence="3">Binds 1 lipoyl cofactor covalently.</text>
</comment>
<evidence type="ECO:0000313" key="7">
    <source>
        <dbReference type="Proteomes" id="UP000290172"/>
    </source>
</evidence>
<comment type="caution">
    <text evidence="6">The sequence shown here is derived from an EMBL/GenBank/DDBJ whole genome shotgun (WGS) entry which is preliminary data.</text>
</comment>
<dbReference type="InterPro" id="IPR011053">
    <property type="entry name" value="Single_hybrid_motif"/>
</dbReference>
<dbReference type="GO" id="GO:0005960">
    <property type="term" value="C:glycine cleavage complex"/>
    <property type="evidence" value="ECO:0007669"/>
    <property type="project" value="InterPro"/>
</dbReference>
<accession>A0A4Q0YDC3</accession>